<sequence>MDIVDLLLLALAGGALAAGRHLRLYPASWDKREYVYAARYRGARNDLRQARARRRSVQHGEQRAVEAVQARVAESGRRSRELVRSLKEEREKVRRPQLGPALADDFGELRLHEHHLQFLRVTPDAAPTPDGDPLRLARITVATELSPQENCYINVTTSDGDERSAVYPRGRYEERDVKAFRNRIRRQAVADEEFARSQEARDAELTARIDEIEADEDRSRQAGLREVEELVQAQQAAPERLEAEQKWQYARKNWAGDAHRQPPLWARPWK</sequence>
<accession>A0ABQ2M255</accession>
<keyword evidence="2" id="KW-1185">Reference proteome</keyword>
<comment type="caution">
    <text evidence="1">The sequence shown here is derived from an EMBL/GenBank/DDBJ whole genome shotgun (WGS) entry which is preliminary data.</text>
</comment>
<evidence type="ECO:0008006" key="3">
    <source>
        <dbReference type="Google" id="ProtNLM"/>
    </source>
</evidence>
<dbReference type="Proteomes" id="UP000631535">
    <property type="component" value="Unassembled WGS sequence"/>
</dbReference>
<dbReference type="EMBL" id="BMMP01000004">
    <property type="protein sequence ID" value="GGO46099.1"/>
    <property type="molecule type" value="Genomic_DNA"/>
</dbReference>
<organism evidence="1 2">
    <name type="scientific">Streptomyces daqingensis</name>
    <dbReference type="NCBI Taxonomy" id="1472640"/>
    <lineage>
        <taxon>Bacteria</taxon>
        <taxon>Bacillati</taxon>
        <taxon>Actinomycetota</taxon>
        <taxon>Actinomycetes</taxon>
        <taxon>Kitasatosporales</taxon>
        <taxon>Streptomycetaceae</taxon>
        <taxon>Streptomyces</taxon>
    </lineage>
</organism>
<evidence type="ECO:0000313" key="1">
    <source>
        <dbReference type="EMBL" id="GGO46099.1"/>
    </source>
</evidence>
<protein>
    <recommendedName>
        <fullName evidence="3">Secreted protein</fullName>
    </recommendedName>
</protein>
<evidence type="ECO:0000313" key="2">
    <source>
        <dbReference type="Proteomes" id="UP000631535"/>
    </source>
</evidence>
<name>A0ABQ2M255_9ACTN</name>
<reference evidence="2" key="1">
    <citation type="journal article" date="2019" name="Int. J. Syst. Evol. Microbiol.">
        <title>The Global Catalogue of Microorganisms (GCM) 10K type strain sequencing project: providing services to taxonomists for standard genome sequencing and annotation.</title>
        <authorList>
            <consortium name="The Broad Institute Genomics Platform"/>
            <consortium name="The Broad Institute Genome Sequencing Center for Infectious Disease"/>
            <person name="Wu L."/>
            <person name="Ma J."/>
        </authorList>
    </citation>
    <scope>NUCLEOTIDE SEQUENCE [LARGE SCALE GENOMIC DNA]</scope>
    <source>
        <strain evidence="2">CGMCC 4.7178</strain>
    </source>
</reference>
<proteinExistence type="predicted"/>
<gene>
    <name evidence="1" type="ORF">GCM10012287_15610</name>
</gene>